<organism evidence="1 2">
    <name type="scientific">Trifolium medium</name>
    <dbReference type="NCBI Taxonomy" id="97028"/>
    <lineage>
        <taxon>Eukaryota</taxon>
        <taxon>Viridiplantae</taxon>
        <taxon>Streptophyta</taxon>
        <taxon>Embryophyta</taxon>
        <taxon>Tracheophyta</taxon>
        <taxon>Spermatophyta</taxon>
        <taxon>Magnoliopsida</taxon>
        <taxon>eudicotyledons</taxon>
        <taxon>Gunneridae</taxon>
        <taxon>Pentapetalae</taxon>
        <taxon>rosids</taxon>
        <taxon>fabids</taxon>
        <taxon>Fabales</taxon>
        <taxon>Fabaceae</taxon>
        <taxon>Papilionoideae</taxon>
        <taxon>50 kb inversion clade</taxon>
        <taxon>NPAAA clade</taxon>
        <taxon>Hologalegina</taxon>
        <taxon>IRL clade</taxon>
        <taxon>Trifolieae</taxon>
        <taxon>Trifolium</taxon>
    </lineage>
</organism>
<sequence>PPYAFPTSPDVVLVLAVVLKVCKGREVVVHPVYWVVGAAAGFS</sequence>
<evidence type="ECO:0000313" key="1">
    <source>
        <dbReference type="EMBL" id="MCI67981.1"/>
    </source>
</evidence>
<keyword evidence="2" id="KW-1185">Reference proteome</keyword>
<reference evidence="1 2" key="1">
    <citation type="journal article" date="2018" name="Front. Plant Sci.">
        <title>Red Clover (Trifolium pratense) and Zigzag Clover (T. medium) - A Picture of Genomic Similarities and Differences.</title>
        <authorList>
            <person name="Dluhosova J."/>
            <person name="Istvanek J."/>
            <person name="Nedelnik J."/>
            <person name="Repkova J."/>
        </authorList>
    </citation>
    <scope>NUCLEOTIDE SEQUENCE [LARGE SCALE GENOMIC DNA]</scope>
    <source>
        <strain evidence="2">cv. 10/8</strain>
        <tissue evidence="1">Leaf</tissue>
    </source>
</reference>
<dbReference type="Proteomes" id="UP000265520">
    <property type="component" value="Unassembled WGS sequence"/>
</dbReference>
<dbReference type="EMBL" id="LXQA010727976">
    <property type="protein sequence ID" value="MCI67981.1"/>
    <property type="molecule type" value="Genomic_DNA"/>
</dbReference>
<proteinExistence type="predicted"/>
<dbReference type="AlphaFoldDB" id="A0A392U3F8"/>
<evidence type="ECO:0000313" key="2">
    <source>
        <dbReference type="Proteomes" id="UP000265520"/>
    </source>
</evidence>
<comment type="caution">
    <text evidence="1">The sequence shown here is derived from an EMBL/GenBank/DDBJ whole genome shotgun (WGS) entry which is preliminary data.</text>
</comment>
<name>A0A392U3F8_9FABA</name>
<feature type="non-terminal residue" evidence="1">
    <location>
        <position position="1"/>
    </location>
</feature>
<accession>A0A392U3F8</accession>
<protein>
    <submittedName>
        <fullName evidence="1">Uncharacterized protein</fullName>
    </submittedName>
</protein>